<dbReference type="SMART" id="SM00365">
    <property type="entry name" value="LRR_SD22"/>
    <property type="match status" value="2"/>
</dbReference>
<dbReference type="HOGENOM" id="CLU_785940_0_0_1"/>
<dbReference type="InterPro" id="IPR001611">
    <property type="entry name" value="Leu-rich_rpt"/>
</dbReference>
<dbReference type="PANTHER" id="PTHR24365:SF541">
    <property type="entry name" value="PROTEIN TOLL-RELATED"/>
    <property type="match status" value="1"/>
</dbReference>
<evidence type="ECO:0000256" key="5">
    <source>
        <dbReference type="ARBA" id="ARBA00022737"/>
    </source>
</evidence>
<dbReference type="GO" id="GO:0005886">
    <property type="term" value="C:plasma membrane"/>
    <property type="evidence" value="ECO:0007669"/>
    <property type="project" value="TreeGrafter"/>
</dbReference>
<evidence type="ECO:0000256" key="6">
    <source>
        <dbReference type="ARBA" id="ARBA00022989"/>
    </source>
</evidence>
<comment type="subcellular location">
    <subcellularLocation>
        <location evidence="1">Membrane</location>
        <topology evidence="1">Single-pass membrane protein</topology>
    </subcellularLocation>
</comment>
<dbReference type="PROSITE" id="PS51450">
    <property type="entry name" value="LRR"/>
    <property type="match status" value="2"/>
</dbReference>
<evidence type="ECO:0000313" key="11">
    <source>
        <dbReference type="EnsemblMetazoa" id="MESCA009838-PA"/>
    </source>
</evidence>
<keyword evidence="2" id="KW-0433">Leucine-rich repeat</keyword>
<evidence type="ECO:0000256" key="2">
    <source>
        <dbReference type="ARBA" id="ARBA00022614"/>
    </source>
</evidence>
<dbReference type="SUPFAM" id="SSF52058">
    <property type="entry name" value="L domain-like"/>
    <property type="match status" value="1"/>
</dbReference>
<keyword evidence="9" id="KW-0325">Glycoprotein</keyword>
<evidence type="ECO:0000256" key="3">
    <source>
        <dbReference type="ARBA" id="ARBA00022692"/>
    </source>
</evidence>
<evidence type="ECO:0000256" key="8">
    <source>
        <dbReference type="ARBA" id="ARBA00023170"/>
    </source>
</evidence>
<dbReference type="Gene3D" id="3.40.50.10140">
    <property type="entry name" value="Toll/interleukin-1 receptor homology (TIR) domain"/>
    <property type="match status" value="1"/>
</dbReference>
<proteinExistence type="predicted"/>
<dbReference type="OMA" id="CCKSMSS"/>
<evidence type="ECO:0000256" key="7">
    <source>
        <dbReference type="ARBA" id="ARBA00023136"/>
    </source>
</evidence>
<evidence type="ECO:0000313" key="12">
    <source>
        <dbReference type="Proteomes" id="UP000015102"/>
    </source>
</evidence>
<keyword evidence="8" id="KW-0675">Receptor</keyword>
<dbReference type="AlphaFoldDB" id="T1H0Z1"/>
<dbReference type="Gene3D" id="3.80.10.10">
    <property type="entry name" value="Ribonuclease Inhibitor"/>
    <property type="match status" value="2"/>
</dbReference>
<dbReference type="SUPFAM" id="SSF52200">
    <property type="entry name" value="Toll/Interleukin receptor TIR domain"/>
    <property type="match status" value="1"/>
</dbReference>
<evidence type="ECO:0000256" key="10">
    <source>
        <dbReference type="SAM" id="Phobius"/>
    </source>
</evidence>
<name>T1H0Z1_MEGSC</name>
<accession>T1H0Z1</accession>
<dbReference type="InterPro" id="IPR035897">
    <property type="entry name" value="Toll_tir_struct_dom_sf"/>
</dbReference>
<keyword evidence="6 10" id="KW-1133">Transmembrane helix</keyword>
<evidence type="ECO:0000256" key="1">
    <source>
        <dbReference type="ARBA" id="ARBA00004167"/>
    </source>
</evidence>
<reference evidence="11" key="2">
    <citation type="submission" date="2015-06" db="UniProtKB">
        <authorList>
            <consortium name="EnsemblMetazoa"/>
        </authorList>
    </citation>
    <scope>IDENTIFICATION</scope>
</reference>
<dbReference type="GO" id="GO:0038023">
    <property type="term" value="F:signaling receptor activity"/>
    <property type="evidence" value="ECO:0007669"/>
    <property type="project" value="TreeGrafter"/>
</dbReference>
<keyword evidence="4" id="KW-0732">Signal</keyword>
<keyword evidence="7 10" id="KW-0472">Membrane</keyword>
<dbReference type="PANTHER" id="PTHR24365">
    <property type="entry name" value="TOLL-LIKE RECEPTOR"/>
    <property type="match status" value="1"/>
</dbReference>
<keyword evidence="5" id="KW-0677">Repeat</keyword>
<dbReference type="Proteomes" id="UP000015102">
    <property type="component" value="Unassembled WGS sequence"/>
</dbReference>
<evidence type="ECO:0000256" key="9">
    <source>
        <dbReference type="ARBA" id="ARBA00023180"/>
    </source>
</evidence>
<dbReference type="InterPro" id="IPR032675">
    <property type="entry name" value="LRR_dom_sf"/>
</dbReference>
<reference evidence="12" key="1">
    <citation type="submission" date="2013-02" db="EMBL/GenBank/DDBJ databases">
        <authorList>
            <person name="Hughes D."/>
        </authorList>
    </citation>
    <scope>NUCLEOTIDE SEQUENCE</scope>
    <source>
        <strain>Durham</strain>
        <strain evidence="12">NC isolate 2 -- Noor lab</strain>
    </source>
</reference>
<feature type="transmembrane region" description="Helical" evidence="10">
    <location>
        <begin position="207"/>
        <end position="228"/>
    </location>
</feature>
<sequence length="353" mass="40755">MDATQLYLDGNNFKEISSHAFIGRKRLNILYLNHSHIDTIKNRTFYGLLELEILELSHNNLDKLYGSEFHGLDNLKELYLQYNKITTIDNLSFANLHQLKILRLDHNLIVDFAIWSFLPSYMINLQISGNPWRCDCVFNYRMSEYLARHEFITDRDFLKCDTSICSSTSSSSNNVALPTTTEQLSPSNDPMTKLVLQPHVIQASNEILIGMTCGFLFIVFIFIILFIFRQEVRIYCHSRYNIRLGLCCKSMSSMSSTEDNDFNKSERDKPFDAFISFSSMDEPFIMEQVLPALEDYRICVYHRDADCPDSIVHAIDTSRRTILVLSQISLKRNGVDLNSNQPIIKCYVIGGKD</sequence>
<dbReference type="EMBL" id="CAQQ02040113">
    <property type="status" value="NOT_ANNOTATED_CDS"/>
    <property type="molecule type" value="Genomic_DNA"/>
</dbReference>
<organism evidence="11 12">
    <name type="scientific">Megaselia scalaris</name>
    <name type="common">Humpbacked fly</name>
    <name type="synonym">Phora scalaris</name>
    <dbReference type="NCBI Taxonomy" id="36166"/>
    <lineage>
        <taxon>Eukaryota</taxon>
        <taxon>Metazoa</taxon>
        <taxon>Ecdysozoa</taxon>
        <taxon>Arthropoda</taxon>
        <taxon>Hexapoda</taxon>
        <taxon>Insecta</taxon>
        <taxon>Pterygota</taxon>
        <taxon>Neoptera</taxon>
        <taxon>Endopterygota</taxon>
        <taxon>Diptera</taxon>
        <taxon>Brachycera</taxon>
        <taxon>Muscomorpha</taxon>
        <taxon>Platypezoidea</taxon>
        <taxon>Phoridae</taxon>
        <taxon>Megaseliini</taxon>
        <taxon>Megaselia</taxon>
    </lineage>
</organism>
<keyword evidence="12" id="KW-1185">Reference proteome</keyword>
<keyword evidence="3 10" id="KW-0812">Transmembrane</keyword>
<dbReference type="STRING" id="36166.T1H0Z1"/>
<protein>
    <submittedName>
        <fullName evidence="11">Uncharacterized protein</fullName>
    </submittedName>
</protein>
<evidence type="ECO:0000256" key="4">
    <source>
        <dbReference type="ARBA" id="ARBA00022729"/>
    </source>
</evidence>
<dbReference type="Pfam" id="PF13855">
    <property type="entry name" value="LRR_8"/>
    <property type="match status" value="1"/>
</dbReference>
<dbReference type="InterPro" id="IPR003591">
    <property type="entry name" value="Leu-rich_rpt_typical-subtyp"/>
</dbReference>
<dbReference type="EnsemblMetazoa" id="MESCA009838-RA">
    <property type="protein sequence ID" value="MESCA009838-PA"/>
    <property type="gene ID" value="MESCA009838"/>
</dbReference>
<dbReference type="GO" id="GO:0007165">
    <property type="term" value="P:signal transduction"/>
    <property type="evidence" value="ECO:0007669"/>
    <property type="project" value="TreeGrafter"/>
</dbReference>
<dbReference type="SMART" id="SM00369">
    <property type="entry name" value="LRR_TYP"/>
    <property type="match status" value="5"/>
</dbReference>